<dbReference type="FunFam" id="1.25.10.10:FF:000362">
    <property type="entry name" value="Importin 11, putative"/>
    <property type="match status" value="1"/>
</dbReference>
<evidence type="ECO:0000256" key="4">
    <source>
        <dbReference type="ARBA" id="ARBA00023242"/>
    </source>
</evidence>
<dbReference type="InterPro" id="IPR001494">
    <property type="entry name" value="Importin-beta_N"/>
</dbReference>
<dbReference type="InterPro" id="IPR016024">
    <property type="entry name" value="ARM-type_fold"/>
</dbReference>
<dbReference type="Pfam" id="PF25758">
    <property type="entry name" value="TPR_IPO11"/>
    <property type="match status" value="1"/>
</dbReference>
<dbReference type="OrthoDB" id="361693at2759"/>
<dbReference type="Proteomes" id="UP000253664">
    <property type="component" value="Unassembled WGS sequence"/>
</dbReference>
<dbReference type="SUPFAM" id="SSF48371">
    <property type="entry name" value="ARM repeat"/>
    <property type="match status" value="1"/>
</dbReference>
<dbReference type="AlphaFoldDB" id="A0A367LEY1"/>
<keyword evidence="3" id="KW-0813">Transport</keyword>
<evidence type="ECO:0000256" key="2">
    <source>
        <dbReference type="ARBA" id="ARBA00007991"/>
    </source>
</evidence>
<evidence type="ECO:0000259" key="5">
    <source>
        <dbReference type="PROSITE" id="PS50166"/>
    </source>
</evidence>
<dbReference type="PANTHER" id="PTHR10997:SF7">
    <property type="entry name" value="IMPORTIN-11"/>
    <property type="match status" value="1"/>
</dbReference>
<comment type="similarity">
    <text evidence="2">Belongs to the importin beta family.</text>
</comment>
<sequence length="1055" mass="118676">MSFAIEVSGEAIPLAFDTLCRTLQAATAHDDVQRQTAGQQLTSWEERPGYYLTLQSVLLDKTLPTDVRLLAVIQLKNGIEKYWRLSIHARESIKQDEKVHIRSRLFQGTIDEPEKTLALHNALVIAKVVRIDYPNEWPDSLPKIIELLRSFKDSHQQHLQGTLQILLRVTKELSSARLKRSQTALQRVTPEIVYILNEIYSTRSAQWTAFLISGQGSEADANLTMLNSLLSLRLLRRLIISGYEAPHTDKTVERFWISSQEQFGRLLALVNDTSSTVPVDYHVVIGKHLLQFTKLHVDMAEVHSVSFTAFPNTLALVHGYWGLVAKFAEVYDSSGGIRQGSTDSGSAKAKVEGPLLERLALRGLILLRASVRIAYHPVQTFKYRSPEAKMQQKEAGSFIRTKLLEDSFVIQVVNCLITHLFIFRRSDLEAWEEDPEEWEHQEQSEGNAYEWEVRPCAEKLFLDLLTNYKQLLVPPLLSYFEMAQGPQAEMATKEAVYTAMGLSAAHVAAVFDFGAVVASTLVHDAQQQGPLYKVLRRRIAILISQWAPVGLSDDSRSLVYQIFRHFLNPSDENNDLVVRITAARQLRWIVDEIDFSTEAFLPHASEVLTQTLQLMQTVEVDETKLAILESVRILVTRLDEHVAQFGDQIMSALPSIWERTGADEYMIKQAVIAILTALAMSMGSGAKRYHGFMVPLLAEAARPGSEMHIHLIDESLELWNAILIQCGEPLGSDVTGLAELALPLLEYQSETASQALSVVESYIVMTPKAMLEEGLRRKVLSALALVLGSKSREQIRAGAGCVEYLIRAAATFGGAAGVSVIIEDMISTGLMEMILYSLKDAWGARQTSGPNRKISRLNMMTEGDYLAVLSRLALAEPSPFVQLLSRVGNVDEVWGWLSSEWFWYIDSVDQIEVQKLLLLGLTRLLELSSPMQELVLGKLQNYLEMWNMLLIELRDDGGKVGQTDMLTQAETEQCSVEFDTCKMVVERQLRGSDPVYSENGLGFFEPRLRDLIARVGGEAIFQEQWAVNVDREVLAQFQAIQNGTWEDWERSRRVD</sequence>
<feature type="domain" description="Importin N-terminal" evidence="5">
    <location>
        <begin position="37"/>
        <end position="111"/>
    </location>
</feature>
<organism evidence="6 7">
    <name type="scientific">Ophiocordyceps polyrhachis-furcata BCC 54312</name>
    <dbReference type="NCBI Taxonomy" id="1330021"/>
    <lineage>
        <taxon>Eukaryota</taxon>
        <taxon>Fungi</taxon>
        <taxon>Dikarya</taxon>
        <taxon>Ascomycota</taxon>
        <taxon>Pezizomycotina</taxon>
        <taxon>Sordariomycetes</taxon>
        <taxon>Hypocreomycetidae</taxon>
        <taxon>Hypocreales</taxon>
        <taxon>Ophiocordycipitaceae</taxon>
        <taxon>Ophiocordyceps</taxon>
    </lineage>
</organism>
<dbReference type="SMART" id="SM00913">
    <property type="entry name" value="IBN_N"/>
    <property type="match status" value="1"/>
</dbReference>
<reference evidence="6 7" key="1">
    <citation type="journal article" date="2015" name="BMC Genomics">
        <title>Insights from the genome of Ophiocordyceps polyrhachis-furcata to pathogenicity and host specificity in insect fungi.</title>
        <authorList>
            <person name="Wichadakul D."/>
            <person name="Kobmoo N."/>
            <person name="Ingsriswang S."/>
            <person name="Tangphatsornruang S."/>
            <person name="Chantasingh D."/>
            <person name="Luangsa-ard J.J."/>
            <person name="Eurwilaichitr L."/>
        </authorList>
    </citation>
    <scope>NUCLEOTIDE SEQUENCE [LARGE SCALE GENOMIC DNA]</scope>
    <source>
        <strain evidence="6 7">BCC 54312</strain>
    </source>
</reference>
<accession>A0A367LEY1</accession>
<dbReference type="PANTHER" id="PTHR10997">
    <property type="entry name" value="IMPORTIN-7, 8, 11"/>
    <property type="match status" value="1"/>
</dbReference>
<dbReference type="EMBL" id="LKCN02000007">
    <property type="protein sequence ID" value="RCI12976.1"/>
    <property type="molecule type" value="Genomic_DNA"/>
</dbReference>
<protein>
    <recommendedName>
        <fullName evidence="5">Importin N-terminal domain-containing protein</fullName>
    </recommendedName>
</protein>
<keyword evidence="4" id="KW-0539">Nucleus</keyword>
<dbReference type="PROSITE" id="PS50166">
    <property type="entry name" value="IMPORTIN_B_NT"/>
    <property type="match status" value="1"/>
</dbReference>
<dbReference type="InterPro" id="IPR011989">
    <property type="entry name" value="ARM-like"/>
</dbReference>
<evidence type="ECO:0000256" key="1">
    <source>
        <dbReference type="ARBA" id="ARBA00004123"/>
    </source>
</evidence>
<evidence type="ECO:0000313" key="7">
    <source>
        <dbReference type="Proteomes" id="UP000253664"/>
    </source>
</evidence>
<gene>
    <name evidence="6" type="ORF">L249_0485</name>
</gene>
<dbReference type="GO" id="GO:0006606">
    <property type="term" value="P:protein import into nucleus"/>
    <property type="evidence" value="ECO:0007669"/>
    <property type="project" value="TreeGrafter"/>
</dbReference>
<comment type="caution">
    <text evidence="6">The sequence shown here is derived from an EMBL/GenBank/DDBJ whole genome shotgun (WGS) entry which is preliminary data.</text>
</comment>
<evidence type="ECO:0000256" key="3">
    <source>
        <dbReference type="ARBA" id="ARBA00022448"/>
    </source>
</evidence>
<dbReference type="GO" id="GO:0005829">
    <property type="term" value="C:cytosol"/>
    <property type="evidence" value="ECO:0007669"/>
    <property type="project" value="TreeGrafter"/>
</dbReference>
<keyword evidence="7" id="KW-1185">Reference proteome</keyword>
<evidence type="ECO:0000313" key="6">
    <source>
        <dbReference type="EMBL" id="RCI12976.1"/>
    </source>
</evidence>
<dbReference type="InterPro" id="IPR058669">
    <property type="entry name" value="TPR_IPO7/11-like"/>
</dbReference>
<dbReference type="Pfam" id="PF03810">
    <property type="entry name" value="IBN_N"/>
    <property type="match status" value="1"/>
</dbReference>
<dbReference type="GO" id="GO:0005635">
    <property type="term" value="C:nuclear envelope"/>
    <property type="evidence" value="ECO:0007669"/>
    <property type="project" value="TreeGrafter"/>
</dbReference>
<dbReference type="STRING" id="1330021.A0A367LEY1"/>
<proteinExistence type="inferred from homology"/>
<comment type="subcellular location">
    <subcellularLocation>
        <location evidence="1">Nucleus</location>
    </subcellularLocation>
</comment>
<dbReference type="Gene3D" id="1.25.10.10">
    <property type="entry name" value="Leucine-rich Repeat Variant"/>
    <property type="match status" value="1"/>
</dbReference>
<name>A0A367LEY1_9HYPO</name>
<dbReference type="GO" id="GO:0031267">
    <property type="term" value="F:small GTPase binding"/>
    <property type="evidence" value="ECO:0007669"/>
    <property type="project" value="InterPro"/>
</dbReference>